<dbReference type="AlphaFoldDB" id="A0A919H0P2"/>
<dbReference type="RefSeq" id="WP_202205111.1">
    <property type="nucleotide sequence ID" value="NZ_BNEE01000006.1"/>
</dbReference>
<protein>
    <submittedName>
        <fullName evidence="3">Uncharacterized protein</fullName>
    </submittedName>
</protein>
<proteinExistence type="predicted"/>
<keyword evidence="2" id="KW-1133">Transmembrane helix</keyword>
<evidence type="ECO:0000313" key="4">
    <source>
        <dbReference type="Proteomes" id="UP000600026"/>
    </source>
</evidence>
<keyword evidence="2" id="KW-0812">Transmembrane</keyword>
<dbReference type="EMBL" id="BNEE01000006">
    <property type="protein sequence ID" value="GHI88362.1"/>
    <property type="molecule type" value="Genomic_DNA"/>
</dbReference>
<gene>
    <name evidence="3" type="ORF">Sxan_57260</name>
</gene>
<evidence type="ECO:0000256" key="2">
    <source>
        <dbReference type="SAM" id="Phobius"/>
    </source>
</evidence>
<keyword evidence="2" id="KW-0472">Membrane</keyword>
<accession>A0A919H0P2</accession>
<feature type="region of interest" description="Disordered" evidence="1">
    <location>
        <begin position="1"/>
        <end position="44"/>
    </location>
</feature>
<evidence type="ECO:0000256" key="1">
    <source>
        <dbReference type="SAM" id="MobiDB-lite"/>
    </source>
</evidence>
<organism evidence="3 4">
    <name type="scientific">Streptomyces xanthophaeus</name>
    <dbReference type="NCBI Taxonomy" id="67385"/>
    <lineage>
        <taxon>Bacteria</taxon>
        <taxon>Bacillati</taxon>
        <taxon>Actinomycetota</taxon>
        <taxon>Actinomycetes</taxon>
        <taxon>Kitasatosporales</taxon>
        <taxon>Streptomycetaceae</taxon>
        <taxon>Streptomyces</taxon>
    </lineage>
</organism>
<comment type="caution">
    <text evidence="3">The sequence shown here is derived from an EMBL/GenBank/DDBJ whole genome shotgun (WGS) entry which is preliminary data.</text>
</comment>
<keyword evidence="4" id="KW-1185">Reference proteome</keyword>
<sequence>MTENTTITTGAAPVREQEAAEGAEGAVRQDEAPATGPAAAEVPAPAAARKGRRVLFAALRWTAAVLVFAGAGAGVAHTLLQSERTDLPGLSTQGDGRWSYPVLARPELPAGAPLPDGADNQDGTHFAALSALLLPAPEGAGADEGFKADQDGVVTPDAFLEEYVPDARAAMKEGFEYEGLRQITGRAWTMPDGTRTRIYLLRFHSSGFGDLFPGCAADTKLVGASVIGTDLDWSKAKGSQRNNLADYIKVNDVTLFEEKKPHGDTQTRLGCLQAGDVQGVVIQSRKDGAPAVPFHQTVILQGQLLS</sequence>
<feature type="transmembrane region" description="Helical" evidence="2">
    <location>
        <begin position="58"/>
        <end position="80"/>
    </location>
</feature>
<feature type="compositionally biased region" description="Low complexity" evidence="1">
    <location>
        <begin position="20"/>
        <end position="44"/>
    </location>
</feature>
<reference evidence="3" key="1">
    <citation type="submission" date="2020-09" db="EMBL/GenBank/DDBJ databases">
        <title>Whole genome shotgun sequence of Streptomyces xanthophaeus NBRC 12829.</title>
        <authorList>
            <person name="Komaki H."/>
            <person name="Tamura T."/>
        </authorList>
    </citation>
    <scope>NUCLEOTIDE SEQUENCE</scope>
    <source>
        <strain evidence="3">NBRC 12829</strain>
    </source>
</reference>
<dbReference type="Proteomes" id="UP000600026">
    <property type="component" value="Unassembled WGS sequence"/>
</dbReference>
<evidence type="ECO:0000313" key="3">
    <source>
        <dbReference type="EMBL" id="GHI88362.1"/>
    </source>
</evidence>
<name>A0A919H0P2_9ACTN</name>